<dbReference type="EMBL" id="JBBUKT010000005">
    <property type="protein sequence ID" value="MEK7951708.1"/>
    <property type="molecule type" value="Genomic_DNA"/>
</dbReference>
<dbReference type="Proteomes" id="UP001371305">
    <property type="component" value="Unassembled WGS sequence"/>
</dbReference>
<keyword evidence="1" id="KW-0812">Transmembrane</keyword>
<evidence type="ECO:0000256" key="1">
    <source>
        <dbReference type="SAM" id="Phobius"/>
    </source>
</evidence>
<keyword evidence="1" id="KW-0472">Membrane</keyword>
<dbReference type="RefSeq" id="WP_341405385.1">
    <property type="nucleotide sequence ID" value="NZ_JBBUKT010000005.1"/>
</dbReference>
<proteinExistence type="predicted"/>
<feature type="transmembrane region" description="Helical" evidence="1">
    <location>
        <begin position="90"/>
        <end position="109"/>
    </location>
</feature>
<keyword evidence="3" id="KW-1185">Reference proteome</keyword>
<sequence length="114" mass="12767">MMRIFTMALLALNVGVMGWLIAGANMENPNGWEEYYELAMDRLDRLDEKRAGTVVSPAFRAALLEEARSKLRMAGGETRWRMEEYKRSDLALGLLSLCNIVGLAVIAFGRRKGA</sequence>
<name>A0ABU9AW04_9BACT</name>
<protein>
    <submittedName>
        <fullName evidence="2">Uncharacterized protein</fullName>
    </submittedName>
</protein>
<keyword evidence="1" id="KW-1133">Transmembrane helix</keyword>
<accession>A0ABU9AW04</accession>
<organism evidence="2 3">
    <name type="scientific">Luteolibacter soli</name>
    <dbReference type="NCBI Taxonomy" id="3135280"/>
    <lineage>
        <taxon>Bacteria</taxon>
        <taxon>Pseudomonadati</taxon>
        <taxon>Verrucomicrobiota</taxon>
        <taxon>Verrucomicrobiia</taxon>
        <taxon>Verrucomicrobiales</taxon>
        <taxon>Verrucomicrobiaceae</taxon>
        <taxon>Luteolibacter</taxon>
    </lineage>
</organism>
<comment type="caution">
    <text evidence="2">The sequence shown here is derived from an EMBL/GenBank/DDBJ whole genome shotgun (WGS) entry which is preliminary data.</text>
</comment>
<reference evidence="2 3" key="1">
    <citation type="submission" date="2024-04" db="EMBL/GenBank/DDBJ databases">
        <title>Luteolibacter sp. isolated from soil.</title>
        <authorList>
            <person name="An J."/>
        </authorList>
    </citation>
    <scope>NUCLEOTIDE SEQUENCE [LARGE SCALE GENOMIC DNA]</scope>
    <source>
        <strain evidence="2 3">Y139</strain>
    </source>
</reference>
<evidence type="ECO:0000313" key="2">
    <source>
        <dbReference type="EMBL" id="MEK7951708.1"/>
    </source>
</evidence>
<evidence type="ECO:0000313" key="3">
    <source>
        <dbReference type="Proteomes" id="UP001371305"/>
    </source>
</evidence>
<gene>
    <name evidence="2" type="ORF">WKV53_14415</name>
</gene>